<dbReference type="SMART" id="SM00369">
    <property type="entry name" value="LRR_TYP"/>
    <property type="match status" value="7"/>
</dbReference>
<dbReference type="SUPFAM" id="SSF52058">
    <property type="entry name" value="L domain-like"/>
    <property type="match status" value="2"/>
</dbReference>
<comment type="similarity">
    <text evidence="2">Belongs to the RLP family.</text>
</comment>
<gene>
    <name evidence="13" type="ORF">FNV43_RR25431</name>
</gene>
<keyword evidence="10" id="KW-0675">Receptor</keyword>
<dbReference type="OrthoDB" id="442066at2759"/>
<keyword evidence="14" id="KW-1185">Reference proteome</keyword>
<evidence type="ECO:0000256" key="1">
    <source>
        <dbReference type="ARBA" id="ARBA00004251"/>
    </source>
</evidence>
<dbReference type="AlphaFoldDB" id="A0A8K0DU84"/>
<evidence type="ECO:0000256" key="11">
    <source>
        <dbReference type="ARBA" id="ARBA00023180"/>
    </source>
</evidence>
<evidence type="ECO:0000256" key="5">
    <source>
        <dbReference type="ARBA" id="ARBA00022692"/>
    </source>
</evidence>
<evidence type="ECO:0000256" key="9">
    <source>
        <dbReference type="ARBA" id="ARBA00023136"/>
    </source>
</evidence>
<keyword evidence="3" id="KW-1003">Cell membrane</keyword>
<evidence type="ECO:0000256" key="2">
    <source>
        <dbReference type="ARBA" id="ARBA00009592"/>
    </source>
</evidence>
<evidence type="ECO:0000256" key="4">
    <source>
        <dbReference type="ARBA" id="ARBA00022614"/>
    </source>
</evidence>
<dbReference type="InterPro" id="IPR046956">
    <property type="entry name" value="RLP23-like"/>
</dbReference>
<dbReference type="PANTHER" id="PTHR48061:SF46">
    <property type="entry name" value="LEUCINE-RICH REPEAT-CONTAINING N-TERMINAL PLANT-TYPE DOMAIN-CONTAINING PROTEIN"/>
    <property type="match status" value="1"/>
</dbReference>
<keyword evidence="11" id="KW-0325">Glycoprotein</keyword>
<proteinExistence type="inferred from homology"/>
<dbReference type="InterPro" id="IPR032675">
    <property type="entry name" value="LRR_dom_sf"/>
</dbReference>
<reference evidence="13" key="1">
    <citation type="submission" date="2020-03" db="EMBL/GenBank/DDBJ databases">
        <title>A high-quality chromosome-level genome assembly of a woody plant with both climbing and erect habits, Rhamnella rubrinervis.</title>
        <authorList>
            <person name="Lu Z."/>
            <person name="Yang Y."/>
            <person name="Zhu X."/>
            <person name="Sun Y."/>
        </authorList>
    </citation>
    <scope>NUCLEOTIDE SEQUENCE</scope>
    <source>
        <strain evidence="13">BYM</strain>
        <tissue evidence="13">Leaf</tissue>
    </source>
</reference>
<dbReference type="InterPro" id="IPR003591">
    <property type="entry name" value="Leu-rich_rpt_typical-subtyp"/>
</dbReference>
<evidence type="ECO:0000313" key="13">
    <source>
        <dbReference type="EMBL" id="KAF3434328.1"/>
    </source>
</evidence>
<organism evidence="13 14">
    <name type="scientific">Rhamnella rubrinervis</name>
    <dbReference type="NCBI Taxonomy" id="2594499"/>
    <lineage>
        <taxon>Eukaryota</taxon>
        <taxon>Viridiplantae</taxon>
        <taxon>Streptophyta</taxon>
        <taxon>Embryophyta</taxon>
        <taxon>Tracheophyta</taxon>
        <taxon>Spermatophyta</taxon>
        <taxon>Magnoliopsida</taxon>
        <taxon>eudicotyledons</taxon>
        <taxon>Gunneridae</taxon>
        <taxon>Pentapetalae</taxon>
        <taxon>rosids</taxon>
        <taxon>fabids</taxon>
        <taxon>Rosales</taxon>
        <taxon>Rhamnaceae</taxon>
        <taxon>rhamnoid group</taxon>
        <taxon>Rhamneae</taxon>
        <taxon>Rhamnella</taxon>
    </lineage>
</organism>
<comment type="subcellular location">
    <subcellularLocation>
        <location evidence="1">Cell membrane</location>
        <topology evidence="1">Single-pass type I membrane protein</topology>
    </subcellularLocation>
</comment>
<accession>A0A8K0DU84</accession>
<evidence type="ECO:0000256" key="8">
    <source>
        <dbReference type="ARBA" id="ARBA00022989"/>
    </source>
</evidence>
<keyword evidence="4" id="KW-0433">Leucine-rich repeat</keyword>
<evidence type="ECO:0000256" key="10">
    <source>
        <dbReference type="ARBA" id="ARBA00023170"/>
    </source>
</evidence>
<feature type="transmembrane region" description="Helical" evidence="12">
    <location>
        <begin position="814"/>
        <end position="834"/>
    </location>
</feature>
<dbReference type="PANTHER" id="PTHR48061">
    <property type="entry name" value="LEUCINE-RICH REPEAT RECEPTOR PROTEIN KINASE EMS1-LIKE-RELATED"/>
    <property type="match status" value="1"/>
</dbReference>
<dbReference type="Proteomes" id="UP000796880">
    <property type="component" value="Unassembled WGS sequence"/>
</dbReference>
<dbReference type="PROSITE" id="PS51450">
    <property type="entry name" value="LRR"/>
    <property type="match status" value="1"/>
</dbReference>
<keyword evidence="5 12" id="KW-0812">Transmembrane</keyword>
<evidence type="ECO:0000256" key="6">
    <source>
        <dbReference type="ARBA" id="ARBA00022729"/>
    </source>
</evidence>
<evidence type="ECO:0000256" key="3">
    <source>
        <dbReference type="ARBA" id="ARBA00022475"/>
    </source>
</evidence>
<dbReference type="GO" id="GO:0005886">
    <property type="term" value="C:plasma membrane"/>
    <property type="evidence" value="ECO:0007669"/>
    <property type="project" value="UniProtKB-SubCell"/>
</dbReference>
<keyword evidence="8 12" id="KW-1133">Transmembrane helix</keyword>
<dbReference type="EMBL" id="VOIH02000011">
    <property type="protein sequence ID" value="KAF3434328.1"/>
    <property type="molecule type" value="Genomic_DNA"/>
</dbReference>
<dbReference type="FunFam" id="3.80.10.10:FF:000041">
    <property type="entry name" value="LRR receptor-like serine/threonine-protein kinase ERECTA"/>
    <property type="match status" value="2"/>
</dbReference>
<dbReference type="SUPFAM" id="SSF52047">
    <property type="entry name" value="RNI-like"/>
    <property type="match status" value="1"/>
</dbReference>
<dbReference type="InterPro" id="IPR001611">
    <property type="entry name" value="Leu-rich_rpt"/>
</dbReference>
<protein>
    <recommendedName>
        <fullName evidence="15">Receptor-like protein 12</fullName>
    </recommendedName>
</protein>
<sequence length="871" mass="98775">MRHMNLSGSSFEGQVPQEISYLSQLLSLDLSSFNYGLKLETGSLQRIAANLTNLKELHLRFVDMFFVETHSLMNLSSSLTSLDLSYSNFQGKFPENFFLLPNLQVLDLSYNQNLMGSFPKSNWSTSPIRELTLSWTAFSIDMPYLFKNLKFLNGLYLRHCSFIRSYSPLAMVANLSKITSLDLSENNFGGHIPWNIFLNLDQLISLYLSSNNFVGQLPKTCTNISNHISFLCDSSQHQSLGHVPMNLQNLVLGDNNLNGTIPSWLYSLPVLKGLDLSYNQFIGTIQEFQYASLSHLHLGRNKLHGPIPVSVFQQQNLTSLYLSQNNLSGVVGLDQFSKLKNLKLLGLSYNNFSLSFKNFENYTFPNLVSLELSSCNISEFPYFLRASENLYHLDLSQNKIQGNIPKWLWNVGVDTLQYLNLSHNLLTSYVPEQFPWKYLYTLDLRSNSIRGHLPMPQQYTRYYSISNNQLFGEIPSLICALTYIKILDLSNNALNGSIPLCLGNLSELWVLDLRMNMFDGTIPTTFSKGNSLINIVLNGNRLKGPLPRALLNCRNLEILDLGNNMVNDTFPQWLESLPNLQVLVLRSNKFHGSISSLNVRFPFQKLRIIDLSNNLFHGLLPTQYFENFLAMMHVGYVDKLKYMGEEESPYYQDSVIVTMKGFEVSFDKILKMFTTIDFSKNNLDGEIPESVGILKSLKGLNLSHNKLSGHLPASLRNLSNLEWLDLSSNNLYGEIPMQLSEMTSLEVLNLSQNHLVGAIPSGNQFNTFGKDSYIGNLGLCGVPLTKTCGDDEAQQLPPTADDDEEAANGFQWKYVYMGFGSGLVIGISVGYMFFSDERITCLMRKVGGERWLKLLNRRKRPNGDFSRRRRN</sequence>
<keyword evidence="7" id="KW-0677">Repeat</keyword>
<evidence type="ECO:0008006" key="15">
    <source>
        <dbReference type="Google" id="ProtNLM"/>
    </source>
</evidence>
<dbReference type="Pfam" id="PF00560">
    <property type="entry name" value="LRR_1"/>
    <property type="match status" value="6"/>
</dbReference>
<dbReference type="Gene3D" id="3.80.10.10">
    <property type="entry name" value="Ribonuclease Inhibitor"/>
    <property type="match status" value="5"/>
</dbReference>
<keyword evidence="9 12" id="KW-0472">Membrane</keyword>
<comment type="caution">
    <text evidence="13">The sequence shown here is derived from an EMBL/GenBank/DDBJ whole genome shotgun (WGS) entry which is preliminary data.</text>
</comment>
<name>A0A8K0DU84_9ROSA</name>
<keyword evidence="6" id="KW-0732">Signal</keyword>
<dbReference type="FunFam" id="3.80.10.10:FF:000111">
    <property type="entry name" value="LRR receptor-like serine/threonine-protein kinase ERECTA"/>
    <property type="match status" value="1"/>
</dbReference>
<dbReference type="Pfam" id="PF13855">
    <property type="entry name" value="LRR_8"/>
    <property type="match status" value="4"/>
</dbReference>
<evidence type="ECO:0000256" key="7">
    <source>
        <dbReference type="ARBA" id="ARBA00022737"/>
    </source>
</evidence>
<evidence type="ECO:0000313" key="14">
    <source>
        <dbReference type="Proteomes" id="UP000796880"/>
    </source>
</evidence>
<dbReference type="PRINTS" id="PR00019">
    <property type="entry name" value="LEURICHRPT"/>
</dbReference>
<dbReference type="SMART" id="SM00365">
    <property type="entry name" value="LRR_SD22"/>
    <property type="match status" value="5"/>
</dbReference>
<evidence type="ECO:0000256" key="12">
    <source>
        <dbReference type="SAM" id="Phobius"/>
    </source>
</evidence>